<gene>
    <name evidence="2" type="ORF">ACFFHF_24735</name>
</gene>
<dbReference type="Pfam" id="PF13471">
    <property type="entry name" value="Transglut_core3"/>
    <property type="match status" value="1"/>
</dbReference>
<dbReference type="EMBL" id="JBHLUU010000128">
    <property type="protein sequence ID" value="MFC0478398.1"/>
    <property type="molecule type" value="Genomic_DNA"/>
</dbReference>
<evidence type="ECO:0000313" key="3">
    <source>
        <dbReference type="Proteomes" id="UP001589738"/>
    </source>
</evidence>
<dbReference type="InterPro" id="IPR053521">
    <property type="entry name" value="McjB-like"/>
</dbReference>
<keyword evidence="3" id="KW-1185">Reference proteome</keyword>
<reference evidence="2 3" key="1">
    <citation type="submission" date="2024-09" db="EMBL/GenBank/DDBJ databases">
        <authorList>
            <person name="Sun Q."/>
            <person name="Mori K."/>
        </authorList>
    </citation>
    <scope>NUCLEOTIDE SEQUENCE [LARGE SCALE GENOMIC DNA]</scope>
    <source>
        <strain evidence="2 3">CGMCC 1.9126</strain>
    </source>
</reference>
<protein>
    <submittedName>
        <fullName evidence="2">Lasso peptide biosynthesis B2 protein</fullName>
    </submittedName>
</protein>
<evidence type="ECO:0000259" key="1">
    <source>
        <dbReference type="Pfam" id="PF13471"/>
    </source>
</evidence>
<sequence>MLRKIVLFLKLDNKRKLIFLEAFYFLGWARIRKAGKFSTLAFSLGEHMRVTNENVPENIDEVYELKRISEVLKVVSKYTIWQSVCFEQAVAAMKMLERRKIESTVYFGTARDEKGNFVAHAWLRSGPFIITGGEVKDQFTIVSMYAKFIK</sequence>
<organism evidence="2 3">
    <name type="scientific">Robertmurraya beringensis</name>
    <dbReference type="NCBI Taxonomy" id="641660"/>
    <lineage>
        <taxon>Bacteria</taxon>
        <taxon>Bacillati</taxon>
        <taxon>Bacillota</taxon>
        <taxon>Bacilli</taxon>
        <taxon>Bacillales</taxon>
        <taxon>Bacillaceae</taxon>
        <taxon>Robertmurraya</taxon>
    </lineage>
</organism>
<comment type="caution">
    <text evidence="2">The sequence shown here is derived from an EMBL/GenBank/DDBJ whole genome shotgun (WGS) entry which is preliminary data.</text>
</comment>
<dbReference type="Proteomes" id="UP001589738">
    <property type="component" value="Unassembled WGS sequence"/>
</dbReference>
<evidence type="ECO:0000313" key="2">
    <source>
        <dbReference type="EMBL" id="MFC0478398.1"/>
    </source>
</evidence>
<dbReference type="NCBIfam" id="NF033537">
    <property type="entry name" value="lasso_biosyn_B2"/>
    <property type="match status" value="1"/>
</dbReference>
<feature type="domain" description="Microcin J25-processing protein McjB C-terminal" evidence="1">
    <location>
        <begin position="56"/>
        <end position="143"/>
    </location>
</feature>
<dbReference type="InterPro" id="IPR032708">
    <property type="entry name" value="McjB_C"/>
</dbReference>
<name>A0ABV6KYQ1_9BACI</name>
<accession>A0ABV6KYQ1</accession>
<proteinExistence type="predicted"/>
<dbReference type="RefSeq" id="WP_377059294.1">
    <property type="nucleotide sequence ID" value="NZ_JBHLUU010000128.1"/>
</dbReference>